<feature type="transmembrane region" description="Helical" evidence="11">
    <location>
        <begin position="78"/>
        <end position="96"/>
    </location>
</feature>
<feature type="transmembrane region" description="Helical" evidence="11">
    <location>
        <begin position="549"/>
        <end position="577"/>
    </location>
</feature>
<dbReference type="InterPro" id="IPR003593">
    <property type="entry name" value="AAA+_ATPase"/>
</dbReference>
<dbReference type="FunFam" id="3.40.50.300:FF:000610">
    <property type="entry name" value="Multidrug resistance-associated ABC transporter"/>
    <property type="match status" value="1"/>
</dbReference>
<keyword evidence="5" id="KW-0677">Repeat</keyword>
<organism evidence="14 15">
    <name type="scientific">Amorphotheca resinae ATCC 22711</name>
    <dbReference type="NCBI Taxonomy" id="857342"/>
    <lineage>
        <taxon>Eukaryota</taxon>
        <taxon>Fungi</taxon>
        <taxon>Dikarya</taxon>
        <taxon>Ascomycota</taxon>
        <taxon>Pezizomycotina</taxon>
        <taxon>Leotiomycetes</taxon>
        <taxon>Helotiales</taxon>
        <taxon>Amorphothecaceae</taxon>
        <taxon>Amorphotheca</taxon>
    </lineage>
</organism>
<dbReference type="Pfam" id="PF00005">
    <property type="entry name" value="ABC_tran"/>
    <property type="match status" value="2"/>
</dbReference>
<feature type="domain" description="ABC transporter" evidence="12">
    <location>
        <begin position="1273"/>
        <end position="1520"/>
    </location>
</feature>
<feature type="domain" description="ABC transmembrane type-1" evidence="13">
    <location>
        <begin position="432"/>
        <end position="615"/>
    </location>
</feature>
<evidence type="ECO:0000256" key="4">
    <source>
        <dbReference type="ARBA" id="ARBA00022692"/>
    </source>
</evidence>
<evidence type="ECO:0000259" key="13">
    <source>
        <dbReference type="PROSITE" id="PS50929"/>
    </source>
</evidence>
<dbReference type="InterPro" id="IPR017871">
    <property type="entry name" value="ABC_transporter-like_CS"/>
</dbReference>
<keyword evidence="7" id="KW-0067">ATP-binding</keyword>
<evidence type="ECO:0000256" key="2">
    <source>
        <dbReference type="ARBA" id="ARBA00009726"/>
    </source>
</evidence>
<dbReference type="InterPro" id="IPR011527">
    <property type="entry name" value="ABC1_TM_dom"/>
</dbReference>
<evidence type="ECO:0000256" key="8">
    <source>
        <dbReference type="ARBA" id="ARBA00022989"/>
    </source>
</evidence>
<keyword evidence="8 11" id="KW-1133">Transmembrane helix</keyword>
<dbReference type="GO" id="GO:0016887">
    <property type="term" value="F:ATP hydrolysis activity"/>
    <property type="evidence" value="ECO:0007669"/>
    <property type="project" value="InterPro"/>
</dbReference>
<evidence type="ECO:0000259" key="12">
    <source>
        <dbReference type="PROSITE" id="PS50893"/>
    </source>
</evidence>
<dbReference type="GO" id="GO:0016020">
    <property type="term" value="C:membrane"/>
    <property type="evidence" value="ECO:0007669"/>
    <property type="project" value="UniProtKB-SubCell"/>
</dbReference>
<name>A0A2T3ASY3_AMORE</name>
<dbReference type="CDD" id="cd18604">
    <property type="entry name" value="ABC_6TM_VMR1_D2_like"/>
    <property type="match status" value="1"/>
</dbReference>
<dbReference type="CDD" id="cd03244">
    <property type="entry name" value="ABCC_MRP_domain2"/>
    <property type="match status" value="1"/>
</dbReference>
<dbReference type="SUPFAM" id="SSF52540">
    <property type="entry name" value="P-loop containing nucleoside triphosphate hydrolases"/>
    <property type="match status" value="2"/>
</dbReference>
<dbReference type="InterPro" id="IPR036640">
    <property type="entry name" value="ABC1_TM_sf"/>
</dbReference>
<dbReference type="InterPro" id="IPR003439">
    <property type="entry name" value="ABC_transporter-like_ATP-bd"/>
</dbReference>
<evidence type="ECO:0000256" key="6">
    <source>
        <dbReference type="ARBA" id="ARBA00022741"/>
    </source>
</evidence>
<keyword evidence="4 11" id="KW-0812">Transmembrane</keyword>
<dbReference type="Proteomes" id="UP000241818">
    <property type="component" value="Unassembled WGS sequence"/>
</dbReference>
<evidence type="ECO:0000256" key="7">
    <source>
        <dbReference type="ARBA" id="ARBA00022840"/>
    </source>
</evidence>
<evidence type="ECO:0008006" key="16">
    <source>
        <dbReference type="Google" id="ProtNLM"/>
    </source>
</evidence>
<dbReference type="OrthoDB" id="6500128at2759"/>
<dbReference type="SUPFAM" id="SSF90123">
    <property type="entry name" value="ABC transporter transmembrane region"/>
    <property type="match status" value="2"/>
</dbReference>
<dbReference type="InterPro" id="IPR027417">
    <property type="entry name" value="P-loop_NTPase"/>
</dbReference>
<accession>A0A2T3ASY3</accession>
<dbReference type="CDD" id="cd18596">
    <property type="entry name" value="ABC_6TM_VMR1_D1_like"/>
    <property type="match status" value="1"/>
</dbReference>
<proteinExistence type="inferred from homology"/>
<reference evidence="14 15" key="1">
    <citation type="journal article" date="2018" name="New Phytol.">
        <title>Comparative genomics and transcriptomics depict ericoid mycorrhizal fungi as versatile saprotrophs and plant mutualists.</title>
        <authorList>
            <person name="Martino E."/>
            <person name="Morin E."/>
            <person name="Grelet G.A."/>
            <person name="Kuo A."/>
            <person name="Kohler A."/>
            <person name="Daghino S."/>
            <person name="Barry K.W."/>
            <person name="Cichocki N."/>
            <person name="Clum A."/>
            <person name="Dockter R.B."/>
            <person name="Hainaut M."/>
            <person name="Kuo R.C."/>
            <person name="LaButti K."/>
            <person name="Lindahl B.D."/>
            <person name="Lindquist E.A."/>
            <person name="Lipzen A."/>
            <person name="Khouja H.R."/>
            <person name="Magnuson J."/>
            <person name="Murat C."/>
            <person name="Ohm R.A."/>
            <person name="Singer S.W."/>
            <person name="Spatafora J.W."/>
            <person name="Wang M."/>
            <person name="Veneault-Fourrey C."/>
            <person name="Henrissat B."/>
            <person name="Grigoriev I.V."/>
            <person name="Martin F.M."/>
            <person name="Perotto S."/>
        </authorList>
    </citation>
    <scope>NUCLEOTIDE SEQUENCE [LARGE SCALE GENOMIC DNA]</scope>
    <source>
        <strain evidence="14 15">ATCC 22711</strain>
    </source>
</reference>
<dbReference type="GeneID" id="36570084"/>
<comment type="subcellular location">
    <subcellularLocation>
        <location evidence="1">Membrane</location>
        <topology evidence="1">Multi-pass membrane protein</topology>
    </subcellularLocation>
</comment>
<dbReference type="RefSeq" id="XP_024717783.1">
    <property type="nucleotide sequence ID" value="XM_024862003.1"/>
</dbReference>
<keyword evidence="6" id="KW-0547">Nucleotide-binding</keyword>
<feature type="compositionally biased region" description="Low complexity" evidence="10">
    <location>
        <begin position="879"/>
        <end position="892"/>
    </location>
</feature>
<evidence type="ECO:0000313" key="15">
    <source>
        <dbReference type="Proteomes" id="UP000241818"/>
    </source>
</evidence>
<keyword evidence="9 11" id="KW-0472">Membrane</keyword>
<dbReference type="STRING" id="857342.A0A2T3ASY3"/>
<feature type="transmembrane region" description="Helical" evidence="11">
    <location>
        <begin position="165"/>
        <end position="187"/>
    </location>
</feature>
<evidence type="ECO:0000256" key="5">
    <source>
        <dbReference type="ARBA" id="ARBA00022737"/>
    </source>
</evidence>
<dbReference type="GO" id="GO:0005737">
    <property type="term" value="C:cytoplasm"/>
    <property type="evidence" value="ECO:0007669"/>
    <property type="project" value="UniProtKB-ARBA"/>
</dbReference>
<dbReference type="PANTHER" id="PTHR24223:SF456">
    <property type="entry name" value="MULTIDRUG RESISTANCE-ASSOCIATED PROTEIN LETHAL(2)03659"/>
    <property type="match status" value="1"/>
</dbReference>
<dbReference type="PANTHER" id="PTHR24223">
    <property type="entry name" value="ATP-BINDING CASSETTE SUB-FAMILY C"/>
    <property type="match status" value="1"/>
</dbReference>
<feature type="transmembrane region" description="Helical" evidence="11">
    <location>
        <begin position="941"/>
        <end position="964"/>
    </location>
</feature>
<feature type="transmembrane region" description="Helical" evidence="11">
    <location>
        <begin position="132"/>
        <end position="153"/>
    </location>
</feature>
<dbReference type="Pfam" id="PF00664">
    <property type="entry name" value="ABC_membrane"/>
    <property type="match status" value="2"/>
</dbReference>
<dbReference type="PROSITE" id="PS50893">
    <property type="entry name" value="ABC_TRANSPORTER_2"/>
    <property type="match status" value="2"/>
</dbReference>
<dbReference type="GO" id="GO:0140359">
    <property type="term" value="F:ABC-type transporter activity"/>
    <property type="evidence" value="ECO:0007669"/>
    <property type="project" value="InterPro"/>
</dbReference>
<feature type="transmembrane region" description="Helical" evidence="11">
    <location>
        <begin position="996"/>
        <end position="1020"/>
    </location>
</feature>
<feature type="transmembrane region" description="Helical" evidence="11">
    <location>
        <begin position="472"/>
        <end position="490"/>
    </location>
</feature>
<dbReference type="EMBL" id="KZ679016">
    <property type="protein sequence ID" value="PSS10604.1"/>
    <property type="molecule type" value="Genomic_DNA"/>
</dbReference>
<dbReference type="GO" id="GO:0005524">
    <property type="term" value="F:ATP binding"/>
    <property type="evidence" value="ECO:0007669"/>
    <property type="project" value="UniProtKB-KW"/>
</dbReference>
<dbReference type="InParanoid" id="A0A2T3ASY3"/>
<evidence type="ECO:0000256" key="10">
    <source>
        <dbReference type="SAM" id="MobiDB-lite"/>
    </source>
</evidence>
<protein>
    <recommendedName>
        <fullName evidence="16">ABC transporter</fullName>
    </recommendedName>
</protein>
<feature type="compositionally biased region" description="Polar residues" evidence="10">
    <location>
        <begin position="404"/>
        <end position="414"/>
    </location>
</feature>
<evidence type="ECO:0000313" key="14">
    <source>
        <dbReference type="EMBL" id="PSS10604.1"/>
    </source>
</evidence>
<evidence type="ECO:0000256" key="3">
    <source>
        <dbReference type="ARBA" id="ARBA00022448"/>
    </source>
</evidence>
<feature type="domain" description="ABC transmembrane type-1" evidence="13">
    <location>
        <begin position="985"/>
        <end position="1239"/>
    </location>
</feature>
<dbReference type="InterPro" id="IPR050173">
    <property type="entry name" value="ABC_transporter_C-like"/>
</dbReference>
<keyword evidence="3" id="KW-0813">Transport</keyword>
<feature type="domain" description="ABC transporter" evidence="12">
    <location>
        <begin position="642"/>
        <end position="886"/>
    </location>
</feature>
<gene>
    <name evidence="14" type="ORF">M430DRAFT_126874</name>
</gene>
<dbReference type="SMART" id="SM00382">
    <property type="entry name" value="AAA"/>
    <property type="match status" value="2"/>
</dbReference>
<feature type="region of interest" description="Disordered" evidence="10">
    <location>
        <begin position="402"/>
        <end position="423"/>
    </location>
</feature>
<dbReference type="FunFam" id="1.20.1560.10:FF:000013">
    <property type="entry name" value="ABC transporter C family member 2"/>
    <property type="match status" value="1"/>
</dbReference>
<evidence type="ECO:0000256" key="9">
    <source>
        <dbReference type="ARBA" id="ARBA00023136"/>
    </source>
</evidence>
<feature type="region of interest" description="Disordered" evidence="10">
    <location>
        <begin position="867"/>
        <end position="900"/>
    </location>
</feature>
<sequence length="1537" mass="169924">MLNMPAVAPESILSLACAFLTAARAYYEASGSLSLQSLRARRFGYRYSHLSHPEGYSDKDGDADSDTLARYSDRLPKTLAAVFVTVDFIFVTVRMVATTLPSLSLLEVVARLLIAGEIALLFVVSSPVKRFNIGYCAGIASGISSSVSLYRVYQIYRSAENGQRSISVVLLGEVLCLLLAGACAFSLPRRPDVFYRGRPVDQQYTVSAIQRYSFSWARSLLSRAKTEGRLEYEHLPTLDEAGRSENLLVRLFELTKQRKSRSLWLTIFLAHRGRFLQQWGLTVASGFALYAPQMCMLKILRLLEQRNAPDFNSSEVWFWVMSLGLAKVAQVVVESWLEWVNWAILSVPVRSQLAALIFQKSLRTKDIKGAKVSNEKEAQPNPTDLEMDDELGENQVLLDHLSTGPRTSEDQGPTVTGVEDDDASSSIHQGFINLVGVDTVRISNFAAENNLFLSTLVNLILALVILFRLLGWLGVCAGMIMPILLTPLNLRATRKYSDAQASVMSIRDQRMALIGEALQGIRQIKFAAVEDRWQGMIMDIRTRELKQQWLVYILTSGLLCIWMSAPLLFSTVALAVHGWQNGGMSPAVAFTALSIFGTLEYALSVVPNLITEAVDANVSVTRIEQHLEREEKTMPQMTGEVVSFDGATVRWPSDAERRGTFSIRDLNLQFPKAELSIICGKTGCGKSLLLASILGESDVIAGSIKLPAKQSSVEEDWIDHSLVAYVAQIPWTENATIRDNILFGLPYLQERYEQVIWACALEKDIEIMPDGELTEVGANGINLSGGQRWRITYARALYSRAGTLVLDDIFSAVDAHVGRHILEHGLLGPLAEGRTRILATHHEGLVLSSASYVVRLLGADDGSSIAQATTQVPRRRSRGVSGTSSTQTSPTRKVSDSSDFSLEELGIEPPQPAKFVEEEVRERGHIKWLVYRSYMSAAGGFPFWFTALGVFGLAQAALLGRAWLVKVWTEDDGHGSHVTVASEDSSATFDSSSGHLYFYLGSYLFISLLAAVLAGIKFVFFCRGCIEASRKLFDAFTFTVLRAPLRWLDKVPQGRILNRFAADFSAIDAKLARDISHFWEEGLSFLAIVIAGMFVSTYMLVPSLVLSAISIYYAAEYLPGAREIKRLEATAQSPVFEHYGSTLTGIVSIRAFRKADEYLSRMHDRLDEYARSTWNLWLTQRWMSIRMGAIGAGFAFAVASVIAARPQIDAALAGFALSFSLKYSEAIVEMIRRYSAMELDMNSTERVVEYTNMPMEDQSGITPQQSWPTHGNIDIEGLEAGYAPELQPVLKGLTLTIEGGQRIGVIGRTGSGKSSLTLALFRFIAARSGRIVIDGIDIAEVGLHALRSRLAIIPQDPVLFSGTLRANLDLFSTYDDAALLQALRHVHLLQDSSASSESSRHPRDDQTVFESLSSPISEGGLSLSQGQRQLVCLARAIVSRPKIMVLDEATSAVDMATDALIQRSIREQFQGSTLIVIAHRLSTIVDFDKILVMDNGRVVEYDEPKKLLQKSNGEFRRMLNESGEKEKLEQLVFGDQS</sequence>
<evidence type="ECO:0000256" key="1">
    <source>
        <dbReference type="ARBA" id="ARBA00004141"/>
    </source>
</evidence>
<feature type="transmembrane region" description="Helical" evidence="11">
    <location>
        <begin position="1085"/>
        <end position="1115"/>
    </location>
</feature>
<dbReference type="PROSITE" id="PS50929">
    <property type="entry name" value="ABC_TM1F"/>
    <property type="match status" value="2"/>
</dbReference>
<keyword evidence="15" id="KW-1185">Reference proteome</keyword>
<comment type="similarity">
    <text evidence="2">Belongs to the ABC transporter superfamily. ABCC family. Conjugate transporter (TC 3.A.1.208) subfamily.</text>
</comment>
<dbReference type="CDD" id="cd03250">
    <property type="entry name" value="ABCC_MRP_domain1"/>
    <property type="match status" value="1"/>
</dbReference>
<dbReference type="PROSITE" id="PS00211">
    <property type="entry name" value="ABC_TRANSPORTER_1"/>
    <property type="match status" value="1"/>
</dbReference>
<dbReference type="Gene3D" id="3.40.50.300">
    <property type="entry name" value="P-loop containing nucleotide triphosphate hydrolases"/>
    <property type="match status" value="2"/>
</dbReference>
<dbReference type="Gene3D" id="1.20.1560.10">
    <property type="entry name" value="ABC transporter type 1, transmembrane domain"/>
    <property type="match status" value="2"/>
</dbReference>
<feature type="transmembrane region" description="Helical" evidence="11">
    <location>
        <begin position="583"/>
        <end position="603"/>
    </location>
</feature>
<evidence type="ECO:0000256" key="11">
    <source>
        <dbReference type="SAM" id="Phobius"/>
    </source>
</evidence>